<reference evidence="1 2" key="1">
    <citation type="journal article" date="2007" name="Science">
        <title>Sea anemone genome reveals ancestral eumetazoan gene repertoire and genomic organization.</title>
        <authorList>
            <person name="Putnam N.H."/>
            <person name="Srivastava M."/>
            <person name="Hellsten U."/>
            <person name="Dirks B."/>
            <person name="Chapman J."/>
            <person name="Salamov A."/>
            <person name="Terry A."/>
            <person name="Shapiro H."/>
            <person name="Lindquist E."/>
            <person name="Kapitonov V.V."/>
            <person name="Jurka J."/>
            <person name="Genikhovich G."/>
            <person name="Grigoriev I.V."/>
            <person name="Lucas S.M."/>
            <person name="Steele R.E."/>
            <person name="Finnerty J.R."/>
            <person name="Technau U."/>
            <person name="Martindale M.Q."/>
            <person name="Rokhsar D.S."/>
        </authorList>
    </citation>
    <scope>NUCLEOTIDE SEQUENCE [LARGE SCALE GENOMIC DNA]</scope>
    <source>
        <strain evidence="2">CH2 X CH6</strain>
    </source>
</reference>
<name>A7S646_NEMVE</name>
<dbReference type="EMBL" id="DS469586">
    <property type="protein sequence ID" value="EDO40794.1"/>
    <property type="molecule type" value="Genomic_DNA"/>
</dbReference>
<dbReference type="Proteomes" id="UP000001593">
    <property type="component" value="Unassembled WGS sequence"/>
</dbReference>
<evidence type="ECO:0000313" key="1">
    <source>
        <dbReference type="EMBL" id="EDO40794.1"/>
    </source>
</evidence>
<organism evidence="1 2">
    <name type="scientific">Nematostella vectensis</name>
    <name type="common">Starlet sea anemone</name>
    <dbReference type="NCBI Taxonomy" id="45351"/>
    <lineage>
        <taxon>Eukaryota</taxon>
        <taxon>Metazoa</taxon>
        <taxon>Cnidaria</taxon>
        <taxon>Anthozoa</taxon>
        <taxon>Hexacorallia</taxon>
        <taxon>Actiniaria</taxon>
        <taxon>Edwardsiidae</taxon>
        <taxon>Nematostella</taxon>
    </lineage>
</organism>
<protein>
    <submittedName>
        <fullName evidence="1">Uncharacterized protein</fullName>
    </submittedName>
</protein>
<sequence length="222" mass="25039">MGDCADDILATLKVDESKASYSEMKTALETYFGARRNIFVDRVRDSTGEFRSQATLKYRQSKTQERIYVIRNQSCSLLSKKVCVDLGLVKLDAVREVLQSPQDFRKEFPKLFQGKQQLTADALSRAPVGKPLPEDVMLVEEVKSYVGIGKVGWPRTCSWWGTSAQKDDGKKPLHQHKDYLVAFCVQNKITQPGVKETNKAFTQQVTYARTKLKIQGAAVNPE</sequence>
<gene>
    <name evidence="1" type="ORF">NEMVEDRAFT_v1g243136</name>
</gene>
<accession>A7S646</accession>
<dbReference type="InParanoid" id="A7S646"/>
<dbReference type="AlphaFoldDB" id="A7S646"/>
<dbReference type="HOGENOM" id="CLU_1246665_0_0_1"/>
<evidence type="ECO:0000313" key="2">
    <source>
        <dbReference type="Proteomes" id="UP000001593"/>
    </source>
</evidence>
<proteinExistence type="predicted"/>
<keyword evidence="2" id="KW-1185">Reference proteome</keyword>